<reference evidence="6" key="1">
    <citation type="journal article" date="2011" name="Nature">
        <title>Genome sequence and analysis of the tuber crop potato.</title>
        <authorList>
            <consortium name="The Potato Genome Sequencing Consortium"/>
        </authorList>
    </citation>
    <scope>NUCLEOTIDE SEQUENCE [LARGE SCALE GENOMIC DNA]</scope>
    <source>
        <strain evidence="6">cv. DM1-3 516 R44</strain>
    </source>
</reference>
<evidence type="ECO:0000313" key="5">
    <source>
        <dbReference type="EnsemblPlants" id="PGSC0003DMT400046401"/>
    </source>
</evidence>
<feature type="domain" description="Zinc finger PHD-type" evidence="4">
    <location>
        <begin position="14"/>
        <end position="62"/>
    </location>
</feature>
<evidence type="ECO:0000256" key="3">
    <source>
        <dbReference type="ARBA" id="ARBA00022833"/>
    </source>
</evidence>
<evidence type="ECO:0000259" key="4">
    <source>
        <dbReference type="SMART" id="SM00249"/>
    </source>
</evidence>
<keyword evidence="2" id="KW-0863">Zinc-finger</keyword>
<dbReference type="Pfam" id="PF00628">
    <property type="entry name" value="PHD"/>
    <property type="match status" value="1"/>
</dbReference>
<dbReference type="GO" id="GO:0008270">
    <property type="term" value="F:zinc ion binding"/>
    <property type="evidence" value="ECO:0007669"/>
    <property type="project" value="UniProtKB-KW"/>
</dbReference>
<keyword evidence="6" id="KW-1185">Reference proteome</keyword>
<dbReference type="SMART" id="SM00249">
    <property type="entry name" value="PHD"/>
    <property type="match status" value="1"/>
</dbReference>
<dbReference type="InterPro" id="IPR013083">
    <property type="entry name" value="Znf_RING/FYVE/PHD"/>
</dbReference>
<dbReference type="AlphaFoldDB" id="M1BJ17"/>
<dbReference type="EnsemblPlants" id="PGSC0003DMT400046401">
    <property type="protein sequence ID" value="PGSC0003DMT400046401"/>
    <property type="gene ID" value="PGSC0003DMG402018008"/>
</dbReference>
<evidence type="ECO:0000313" key="6">
    <source>
        <dbReference type="Proteomes" id="UP000011115"/>
    </source>
</evidence>
<proteinExistence type="predicted"/>
<dbReference type="Proteomes" id="UP000011115">
    <property type="component" value="Unassembled WGS sequence"/>
</dbReference>
<dbReference type="SUPFAM" id="SSF57903">
    <property type="entry name" value="FYVE/PHD zinc finger"/>
    <property type="match status" value="1"/>
</dbReference>
<dbReference type="InterPro" id="IPR019787">
    <property type="entry name" value="Znf_PHD-finger"/>
</dbReference>
<keyword evidence="1" id="KW-0479">Metal-binding</keyword>
<dbReference type="InterPro" id="IPR001965">
    <property type="entry name" value="Znf_PHD"/>
</dbReference>
<dbReference type="SMR" id="M1BJ17"/>
<evidence type="ECO:0000256" key="2">
    <source>
        <dbReference type="ARBA" id="ARBA00022771"/>
    </source>
</evidence>
<organism evidence="5 6">
    <name type="scientific">Solanum tuberosum</name>
    <name type="common">Potato</name>
    <dbReference type="NCBI Taxonomy" id="4113"/>
    <lineage>
        <taxon>Eukaryota</taxon>
        <taxon>Viridiplantae</taxon>
        <taxon>Streptophyta</taxon>
        <taxon>Embryophyta</taxon>
        <taxon>Tracheophyta</taxon>
        <taxon>Spermatophyta</taxon>
        <taxon>Magnoliopsida</taxon>
        <taxon>eudicotyledons</taxon>
        <taxon>Gunneridae</taxon>
        <taxon>Pentapetalae</taxon>
        <taxon>asterids</taxon>
        <taxon>lamiids</taxon>
        <taxon>Solanales</taxon>
        <taxon>Solanaceae</taxon>
        <taxon>Solanoideae</taxon>
        <taxon>Solaneae</taxon>
        <taxon>Solanum</taxon>
    </lineage>
</organism>
<dbReference type="Gramene" id="PGSC0003DMT400046401">
    <property type="protein sequence ID" value="PGSC0003DMT400046401"/>
    <property type="gene ID" value="PGSC0003DMG402018008"/>
</dbReference>
<keyword evidence="3" id="KW-0862">Zinc</keyword>
<protein>
    <submittedName>
        <fullName evidence="5">DNA binding protein</fullName>
    </submittedName>
</protein>
<reference evidence="5" key="2">
    <citation type="submission" date="2015-06" db="UniProtKB">
        <authorList>
            <consortium name="EnsemblPlants"/>
        </authorList>
    </citation>
    <scope>IDENTIFICATION</scope>
    <source>
        <strain evidence="5">DM1-3 516 R44</strain>
    </source>
</reference>
<accession>M1BJ17</accession>
<dbReference type="HOGENOM" id="CLU_1716470_0_0_1"/>
<name>M1BJ17_SOLTU</name>
<dbReference type="Gene3D" id="3.30.40.10">
    <property type="entry name" value="Zinc/RING finger domain, C3HC4 (zinc finger)"/>
    <property type="match status" value="1"/>
</dbReference>
<evidence type="ECO:0000256" key="1">
    <source>
        <dbReference type="ARBA" id="ARBA00022723"/>
    </source>
</evidence>
<sequence length="153" mass="17300">MEQAETYGVDKRCACQCCGEKEKADGGDSLACDSCEEIYHLSCVEPTVKEFPVRSWHCAKGMESPSSSVIIENEVEDLTSEDMVLELEDNTNGLVDGELKLCEGVEGESIQINFGVYLESKFRVEKLRVNINIFGSHIFLFYMYSKELIDRYL</sequence>
<dbReference type="InParanoid" id="M1BJ17"/>
<dbReference type="InterPro" id="IPR011011">
    <property type="entry name" value="Znf_FYVE_PHD"/>
</dbReference>
<dbReference type="PaxDb" id="4113-PGSC0003DMT400046401"/>